<keyword evidence="1" id="KW-1133">Transmembrane helix</keyword>
<evidence type="ECO:0000313" key="2">
    <source>
        <dbReference type="EMBL" id="KAG8470048.1"/>
    </source>
</evidence>
<sequence length="229" mass="23907">MCPPDRCCCFPLHQGVKVVTYVFAVLQALGIITAIAAFSSFSQLACAPQNASVMSEACEDDGSGVSRMRPEVYNLAAGALAGSIIFGIIQLAASVYAIGGLNAFDARRIRRFYVFTAVVLGIQIILRLLDVGSPDATAVTNAWTGALLQALLGGWYVFALKTLSERIASGQITRDDPTGAGISQSGNVELGRPPHAQAAWAAQPPPPAYAAAASSHPVPQVAVGTPYKM</sequence>
<gene>
    <name evidence="2" type="ORF">KFE25_006503</name>
</gene>
<feature type="transmembrane region" description="Helical" evidence="1">
    <location>
        <begin position="141"/>
        <end position="159"/>
    </location>
</feature>
<feature type="transmembrane region" description="Helical" evidence="1">
    <location>
        <begin position="21"/>
        <end position="41"/>
    </location>
</feature>
<organism evidence="2 3">
    <name type="scientific">Diacronema lutheri</name>
    <name type="common">Unicellular marine alga</name>
    <name type="synonym">Monochrysis lutheri</name>
    <dbReference type="NCBI Taxonomy" id="2081491"/>
    <lineage>
        <taxon>Eukaryota</taxon>
        <taxon>Haptista</taxon>
        <taxon>Haptophyta</taxon>
        <taxon>Pavlovophyceae</taxon>
        <taxon>Pavlovales</taxon>
        <taxon>Pavlovaceae</taxon>
        <taxon>Diacronema</taxon>
    </lineage>
</organism>
<proteinExistence type="predicted"/>
<dbReference type="EMBL" id="JAGTXO010000002">
    <property type="protein sequence ID" value="KAG8470048.1"/>
    <property type="molecule type" value="Genomic_DNA"/>
</dbReference>
<dbReference type="AlphaFoldDB" id="A0A8J6CJK8"/>
<reference evidence="2" key="1">
    <citation type="submission" date="2021-05" db="EMBL/GenBank/DDBJ databases">
        <title>The genome of the haptophyte Pavlova lutheri (Diacronema luteri, Pavlovales) - a model for lipid biosynthesis in eukaryotic algae.</title>
        <authorList>
            <person name="Hulatt C.J."/>
            <person name="Posewitz M.C."/>
        </authorList>
    </citation>
    <scope>NUCLEOTIDE SEQUENCE</scope>
    <source>
        <strain evidence="2">NIVA-4/92</strain>
    </source>
</reference>
<keyword evidence="1" id="KW-0812">Transmembrane</keyword>
<keyword evidence="3" id="KW-1185">Reference proteome</keyword>
<keyword evidence="1" id="KW-0472">Membrane</keyword>
<dbReference type="Proteomes" id="UP000751190">
    <property type="component" value="Unassembled WGS sequence"/>
</dbReference>
<accession>A0A8J6CJK8</accession>
<comment type="caution">
    <text evidence="2">The sequence shown here is derived from an EMBL/GenBank/DDBJ whole genome shotgun (WGS) entry which is preliminary data.</text>
</comment>
<evidence type="ECO:0000313" key="3">
    <source>
        <dbReference type="Proteomes" id="UP000751190"/>
    </source>
</evidence>
<feature type="transmembrane region" description="Helical" evidence="1">
    <location>
        <begin position="111"/>
        <end position="129"/>
    </location>
</feature>
<name>A0A8J6CJK8_DIALT</name>
<feature type="transmembrane region" description="Helical" evidence="1">
    <location>
        <begin position="75"/>
        <end position="99"/>
    </location>
</feature>
<evidence type="ECO:0000256" key="1">
    <source>
        <dbReference type="SAM" id="Phobius"/>
    </source>
</evidence>
<protein>
    <submittedName>
        <fullName evidence="2">Uncharacterized protein</fullName>
    </submittedName>
</protein>